<accession>A0A502KW59</accession>
<comment type="similarity">
    <text evidence="2">Belongs to the trans-sulfuration enzymes family. L-methionine gamma-lyase subfamily.</text>
</comment>
<dbReference type="PANTHER" id="PTHR11808">
    <property type="entry name" value="TRANS-SULFURATION ENZYME FAMILY MEMBER"/>
    <property type="match status" value="1"/>
</dbReference>
<evidence type="ECO:0000256" key="9">
    <source>
        <dbReference type="RuleBase" id="RU362118"/>
    </source>
</evidence>
<sequence>MTKFKSNHIETNAIHAGRINDEQFGSLATPLYQTSTFIFDDAQQGGDRFAGESEGYIYTRLGNPTTRQLEQRVAAMEGMDDAAATATGMAAVSAALLTNLQSGDHMISSKAVYGCSYALMSHMLKKFNIEVTFVDMTEPENISAAVKENTKLIFLETPINPNLVVLDLASICAIAKKHQLISVVDNTFLTPVLQQPVKFGADIVIHSATKYLNGHGDVVAGIVCSNFEMINEIKMTALKDIGGTISPHDAWLIMRGLKTLPIRMERHCSNAQTVAEFLENHPSVARVYYPGLKSHPGNKFIGEQMKAPGGVIAFELNTDLTGGSDFINRMSLFSIAVSLGDAESLIQHPASMTHSPYTPEERQDAGISDSLIRISVGLENVEDLVADLKQSLDLIEVKAIFDAKHQAAADTKNSKQTVDTL</sequence>
<evidence type="ECO:0000313" key="11">
    <source>
        <dbReference type="Proteomes" id="UP000315303"/>
    </source>
</evidence>
<dbReference type="FunFam" id="3.40.640.10:FF:000046">
    <property type="entry name" value="Cystathionine gamma-lyase"/>
    <property type="match status" value="1"/>
</dbReference>
<dbReference type="RefSeq" id="WP_140603683.1">
    <property type="nucleotide sequence ID" value="NZ_SAWY01000021.1"/>
</dbReference>
<dbReference type="FunFam" id="3.90.1150.10:FF:000033">
    <property type="entry name" value="Cystathionine gamma-synthase"/>
    <property type="match status" value="1"/>
</dbReference>
<evidence type="ECO:0000256" key="1">
    <source>
        <dbReference type="ARBA" id="ARBA00001933"/>
    </source>
</evidence>
<dbReference type="InterPro" id="IPR015424">
    <property type="entry name" value="PyrdxlP-dep_Trfase"/>
</dbReference>
<dbReference type="EC" id="4.4.1.11" evidence="3"/>
<evidence type="ECO:0000313" key="10">
    <source>
        <dbReference type="EMBL" id="TPH14689.1"/>
    </source>
</evidence>
<dbReference type="NCBIfam" id="TIGR01328">
    <property type="entry name" value="met_gam_lyase"/>
    <property type="match status" value="1"/>
</dbReference>
<dbReference type="GO" id="GO:0009086">
    <property type="term" value="P:methionine biosynthetic process"/>
    <property type="evidence" value="ECO:0007669"/>
    <property type="project" value="UniProtKB-ARBA"/>
</dbReference>
<dbReference type="Gene3D" id="3.40.640.10">
    <property type="entry name" value="Type I PLP-dependent aspartate aminotransferase-like (Major domain)"/>
    <property type="match status" value="1"/>
</dbReference>
<dbReference type="InterPro" id="IPR006237">
    <property type="entry name" value="L-Met_gamma_lys"/>
</dbReference>
<evidence type="ECO:0000256" key="8">
    <source>
        <dbReference type="PIRSR" id="PIRSR001434-2"/>
    </source>
</evidence>
<dbReference type="Proteomes" id="UP000315303">
    <property type="component" value="Unassembled WGS sequence"/>
</dbReference>
<dbReference type="OrthoDB" id="9805807at2"/>
<dbReference type="CDD" id="cd00614">
    <property type="entry name" value="CGS_like"/>
    <property type="match status" value="1"/>
</dbReference>
<dbReference type="Pfam" id="PF01053">
    <property type="entry name" value="Cys_Met_Meta_PP"/>
    <property type="match status" value="1"/>
</dbReference>
<dbReference type="GO" id="GO:0005737">
    <property type="term" value="C:cytoplasm"/>
    <property type="evidence" value="ECO:0007669"/>
    <property type="project" value="TreeGrafter"/>
</dbReference>
<proteinExistence type="inferred from homology"/>
<comment type="catalytic activity">
    <reaction evidence="7">
        <text>L-methionine + H2O = methanethiol + 2-oxobutanoate + NH4(+)</text>
        <dbReference type="Rhea" id="RHEA:23800"/>
        <dbReference type="ChEBI" id="CHEBI:15377"/>
        <dbReference type="ChEBI" id="CHEBI:16007"/>
        <dbReference type="ChEBI" id="CHEBI:16763"/>
        <dbReference type="ChEBI" id="CHEBI:28938"/>
        <dbReference type="ChEBI" id="CHEBI:57844"/>
        <dbReference type="EC" id="4.4.1.11"/>
    </reaction>
</comment>
<evidence type="ECO:0000256" key="6">
    <source>
        <dbReference type="ARBA" id="ARBA00023239"/>
    </source>
</evidence>
<dbReference type="InterPro" id="IPR015421">
    <property type="entry name" value="PyrdxlP-dep_Trfase_major"/>
</dbReference>
<evidence type="ECO:0000256" key="5">
    <source>
        <dbReference type="ARBA" id="ARBA00022898"/>
    </source>
</evidence>
<evidence type="ECO:0000256" key="7">
    <source>
        <dbReference type="ARBA" id="ARBA00049180"/>
    </source>
</evidence>
<dbReference type="GO" id="GO:0018826">
    <property type="term" value="F:methionine gamma-lyase activity"/>
    <property type="evidence" value="ECO:0007669"/>
    <property type="project" value="UniProtKB-EC"/>
</dbReference>
<evidence type="ECO:0000256" key="4">
    <source>
        <dbReference type="ARBA" id="ARBA00019040"/>
    </source>
</evidence>
<dbReference type="GO" id="GO:0030170">
    <property type="term" value="F:pyridoxal phosphate binding"/>
    <property type="evidence" value="ECO:0007669"/>
    <property type="project" value="InterPro"/>
</dbReference>
<evidence type="ECO:0000256" key="2">
    <source>
        <dbReference type="ARBA" id="ARBA00008667"/>
    </source>
</evidence>
<dbReference type="InterPro" id="IPR054542">
    <property type="entry name" value="Cys_met_metab_PP"/>
</dbReference>
<dbReference type="PANTHER" id="PTHR11808:SF80">
    <property type="entry name" value="CYSTATHIONINE GAMMA-LYASE"/>
    <property type="match status" value="1"/>
</dbReference>
<dbReference type="Gene3D" id="3.90.1150.10">
    <property type="entry name" value="Aspartate Aminotransferase, domain 1"/>
    <property type="match status" value="1"/>
</dbReference>
<dbReference type="SUPFAM" id="SSF53383">
    <property type="entry name" value="PLP-dependent transferases"/>
    <property type="match status" value="1"/>
</dbReference>
<dbReference type="PIRSF" id="PIRSF001434">
    <property type="entry name" value="CGS"/>
    <property type="match status" value="1"/>
</dbReference>
<dbReference type="InterPro" id="IPR000277">
    <property type="entry name" value="Cys/Met-Metab_PyrdxlP-dep_enz"/>
</dbReference>
<gene>
    <name evidence="10" type="primary">megL</name>
    <name evidence="10" type="ORF">EPA86_11400</name>
</gene>
<comment type="cofactor">
    <cofactor evidence="1 9">
        <name>pyridoxal 5'-phosphate</name>
        <dbReference type="ChEBI" id="CHEBI:597326"/>
    </cofactor>
</comment>
<keyword evidence="11" id="KW-1185">Reference proteome</keyword>
<protein>
    <recommendedName>
        <fullName evidence="4">L-methionine gamma-lyase</fullName>
        <ecNumber evidence="3">4.4.1.11</ecNumber>
    </recommendedName>
</protein>
<dbReference type="AlphaFoldDB" id="A0A502KW59"/>
<comment type="caution">
    <text evidence="10">The sequence shown here is derived from an EMBL/GenBank/DDBJ whole genome shotgun (WGS) entry which is preliminary data.</text>
</comment>
<evidence type="ECO:0000256" key="3">
    <source>
        <dbReference type="ARBA" id="ARBA00012222"/>
    </source>
</evidence>
<reference evidence="10 11" key="1">
    <citation type="submission" date="2019-01" db="EMBL/GenBank/DDBJ databases">
        <title>Litorilituus lipolytica sp. nov., isolated from intertidal sand of the Yellow Sea in China.</title>
        <authorList>
            <person name="Liu A."/>
        </authorList>
    </citation>
    <scope>NUCLEOTIDE SEQUENCE [LARGE SCALE GENOMIC DNA]</scope>
    <source>
        <strain evidence="10 11">RZ04</strain>
    </source>
</reference>
<feature type="modified residue" description="N6-(pyridoxal phosphate)lysine" evidence="8">
    <location>
        <position position="210"/>
    </location>
</feature>
<dbReference type="PROSITE" id="PS00868">
    <property type="entry name" value="CYS_MET_METAB_PP"/>
    <property type="match status" value="1"/>
</dbReference>
<dbReference type="EMBL" id="SAWY01000021">
    <property type="protein sequence ID" value="TPH14689.1"/>
    <property type="molecule type" value="Genomic_DNA"/>
</dbReference>
<keyword evidence="6 10" id="KW-0456">Lyase</keyword>
<dbReference type="InterPro" id="IPR015422">
    <property type="entry name" value="PyrdxlP-dep_Trfase_small"/>
</dbReference>
<keyword evidence="5 8" id="KW-0663">Pyridoxal phosphate</keyword>
<name>A0A502KW59_9GAMM</name>
<organism evidence="10 11">
    <name type="scientific">Litorilituus lipolyticus</name>
    <dbReference type="NCBI Taxonomy" id="2491017"/>
    <lineage>
        <taxon>Bacteria</taxon>
        <taxon>Pseudomonadati</taxon>
        <taxon>Pseudomonadota</taxon>
        <taxon>Gammaproteobacteria</taxon>
        <taxon>Alteromonadales</taxon>
        <taxon>Colwelliaceae</taxon>
        <taxon>Litorilituus</taxon>
    </lineage>
</organism>
<dbReference type="GO" id="GO:0019346">
    <property type="term" value="P:transsulfuration"/>
    <property type="evidence" value="ECO:0007669"/>
    <property type="project" value="InterPro"/>
</dbReference>